<keyword evidence="4" id="KW-1185">Reference proteome</keyword>
<dbReference type="RefSeq" id="WP_263047834.1">
    <property type="nucleotide sequence ID" value="NZ_CP106738.1"/>
</dbReference>
<evidence type="ECO:0000256" key="1">
    <source>
        <dbReference type="SAM" id="MobiDB-lite"/>
    </source>
</evidence>
<organism evidence="3 4">
    <name type="scientific">Roseovarius pelagicus</name>
    <dbReference type="NCBI Taxonomy" id="2980108"/>
    <lineage>
        <taxon>Bacteria</taxon>
        <taxon>Pseudomonadati</taxon>
        <taxon>Pseudomonadota</taxon>
        <taxon>Alphaproteobacteria</taxon>
        <taxon>Rhodobacterales</taxon>
        <taxon>Roseobacteraceae</taxon>
        <taxon>Roseovarius</taxon>
    </lineage>
</organism>
<evidence type="ECO:0000256" key="2">
    <source>
        <dbReference type="SAM" id="SignalP"/>
    </source>
</evidence>
<reference evidence="3" key="1">
    <citation type="submission" date="2022-10" db="EMBL/GenBank/DDBJ databases">
        <title>Roseovarius pelagicus sp. nov., isolated from Arctic seawater.</title>
        <authorList>
            <person name="Hong Y.W."/>
            <person name="Hwang C.Y."/>
        </authorList>
    </citation>
    <scope>NUCLEOTIDE SEQUENCE</scope>
    <source>
        <strain evidence="3">HL-MP18</strain>
    </source>
</reference>
<name>A0ABY6DD54_9RHOB</name>
<evidence type="ECO:0000313" key="3">
    <source>
        <dbReference type="EMBL" id="UXX83133.1"/>
    </source>
</evidence>
<feature type="region of interest" description="Disordered" evidence="1">
    <location>
        <begin position="64"/>
        <end position="83"/>
    </location>
</feature>
<feature type="chain" id="PRO_5046368721" evidence="2">
    <location>
        <begin position="19"/>
        <end position="299"/>
    </location>
</feature>
<keyword evidence="2" id="KW-0732">Signal</keyword>
<feature type="signal peptide" evidence="2">
    <location>
        <begin position="1"/>
        <end position="18"/>
    </location>
</feature>
<gene>
    <name evidence="3" type="ORF">N7U68_18975</name>
</gene>
<feature type="compositionally biased region" description="Basic and acidic residues" evidence="1">
    <location>
        <begin position="64"/>
        <end position="73"/>
    </location>
</feature>
<accession>A0ABY6DD54</accession>
<dbReference type="PROSITE" id="PS51257">
    <property type="entry name" value="PROKAR_LIPOPROTEIN"/>
    <property type="match status" value="1"/>
</dbReference>
<dbReference type="Proteomes" id="UP001064087">
    <property type="component" value="Chromosome"/>
</dbReference>
<protein>
    <submittedName>
        <fullName evidence="3">Uncharacterized protein</fullName>
    </submittedName>
</protein>
<evidence type="ECO:0000313" key="4">
    <source>
        <dbReference type="Proteomes" id="UP001064087"/>
    </source>
</evidence>
<sequence length="299" mass="33020">MRYLIFTIALFWAGAAAAACDGPYKAVRTDGRCVWSCAAGTAPDAARGECTCKAGHRETSKDRFGRRQCEADSAKGTGQKKAVKRYGARHPFNTAPVNLCARFARDDTPGWPVACGTRPGRVQLRVLRPQEIIVRRSAPMTQTEFVPGSYQFSFPRPKPPKRLDGVCDEALISSPGACRAKCERMEMYAFFDDGNIAELRRADHGQIGRCEGPVTMTYRVGKPTAARAWDACVDGDKGRSTQGWGHDARIEIPRRVAADFGFRDARTVQTSDGWRYVAKVNHVIRDATVKLPIIVHCRP</sequence>
<proteinExistence type="predicted"/>
<dbReference type="EMBL" id="CP106738">
    <property type="protein sequence ID" value="UXX83133.1"/>
    <property type="molecule type" value="Genomic_DNA"/>
</dbReference>